<evidence type="ECO:0000313" key="4">
    <source>
        <dbReference type="Proteomes" id="UP000242146"/>
    </source>
</evidence>
<evidence type="ECO:0000259" key="2">
    <source>
        <dbReference type="PROSITE" id="PS50157"/>
    </source>
</evidence>
<name>A0A1X2GK69_9FUNG</name>
<gene>
    <name evidence="3" type="ORF">DM01DRAFT_1285796</name>
</gene>
<keyword evidence="1" id="KW-0862">Zinc</keyword>
<proteinExistence type="predicted"/>
<dbReference type="InterPro" id="IPR013087">
    <property type="entry name" value="Znf_C2H2_type"/>
</dbReference>
<keyword evidence="1" id="KW-0863">Zinc-finger</keyword>
<keyword evidence="1" id="KW-0479">Metal-binding</keyword>
<organism evidence="3 4">
    <name type="scientific">Hesseltinella vesiculosa</name>
    <dbReference type="NCBI Taxonomy" id="101127"/>
    <lineage>
        <taxon>Eukaryota</taxon>
        <taxon>Fungi</taxon>
        <taxon>Fungi incertae sedis</taxon>
        <taxon>Mucoromycota</taxon>
        <taxon>Mucoromycotina</taxon>
        <taxon>Mucoromycetes</taxon>
        <taxon>Mucorales</taxon>
        <taxon>Cunninghamellaceae</taxon>
        <taxon>Hesseltinella</taxon>
    </lineage>
</organism>
<evidence type="ECO:0000313" key="3">
    <source>
        <dbReference type="EMBL" id="ORX55691.1"/>
    </source>
</evidence>
<dbReference type="EMBL" id="MCGT01000011">
    <property type="protein sequence ID" value="ORX55691.1"/>
    <property type="molecule type" value="Genomic_DNA"/>
</dbReference>
<dbReference type="AlphaFoldDB" id="A0A1X2GK69"/>
<sequence length="118" mass="13479">MPFNGIEYSINEQNTVILLKKACPYCDKSYQSNQKAANHIVSIHQKKVDRLVSGNRSFGMYNKANIQKYERLGFSIVVHYGCVSCKETFAVKEALRKHCDLIHIISSQPGNGYLKYFV</sequence>
<protein>
    <recommendedName>
        <fullName evidence="2">C2H2-type domain-containing protein</fullName>
    </recommendedName>
</protein>
<dbReference type="GO" id="GO:0008270">
    <property type="term" value="F:zinc ion binding"/>
    <property type="evidence" value="ECO:0007669"/>
    <property type="project" value="UniProtKB-KW"/>
</dbReference>
<keyword evidence="4" id="KW-1185">Reference proteome</keyword>
<evidence type="ECO:0000256" key="1">
    <source>
        <dbReference type="PROSITE-ProRule" id="PRU00042"/>
    </source>
</evidence>
<feature type="domain" description="C2H2-type" evidence="2">
    <location>
        <begin position="80"/>
        <end position="103"/>
    </location>
</feature>
<dbReference type="Gene3D" id="3.30.160.60">
    <property type="entry name" value="Classic Zinc Finger"/>
    <property type="match status" value="1"/>
</dbReference>
<dbReference type="OrthoDB" id="2248702at2759"/>
<dbReference type="PROSITE" id="PS50157">
    <property type="entry name" value="ZINC_FINGER_C2H2_2"/>
    <property type="match status" value="1"/>
</dbReference>
<accession>A0A1X2GK69</accession>
<dbReference type="PROSITE" id="PS00028">
    <property type="entry name" value="ZINC_FINGER_C2H2_1"/>
    <property type="match status" value="2"/>
</dbReference>
<reference evidence="3 4" key="1">
    <citation type="submission" date="2016-07" db="EMBL/GenBank/DDBJ databases">
        <title>Pervasive Adenine N6-methylation of Active Genes in Fungi.</title>
        <authorList>
            <consortium name="DOE Joint Genome Institute"/>
            <person name="Mondo S.J."/>
            <person name="Dannebaum R.O."/>
            <person name="Kuo R.C."/>
            <person name="Labutti K."/>
            <person name="Haridas S."/>
            <person name="Kuo A."/>
            <person name="Salamov A."/>
            <person name="Ahrendt S.R."/>
            <person name="Lipzen A."/>
            <person name="Sullivan W."/>
            <person name="Andreopoulos W.B."/>
            <person name="Clum A."/>
            <person name="Lindquist E."/>
            <person name="Daum C."/>
            <person name="Ramamoorthy G.K."/>
            <person name="Gryganskyi A."/>
            <person name="Culley D."/>
            <person name="Magnuson J.K."/>
            <person name="James T.Y."/>
            <person name="O'Malley M.A."/>
            <person name="Stajich J.E."/>
            <person name="Spatafora J.W."/>
            <person name="Visel A."/>
            <person name="Grigoriev I.V."/>
        </authorList>
    </citation>
    <scope>NUCLEOTIDE SEQUENCE [LARGE SCALE GENOMIC DNA]</scope>
    <source>
        <strain evidence="3 4">NRRL 3301</strain>
    </source>
</reference>
<dbReference type="Proteomes" id="UP000242146">
    <property type="component" value="Unassembled WGS sequence"/>
</dbReference>
<comment type="caution">
    <text evidence="3">The sequence shown here is derived from an EMBL/GenBank/DDBJ whole genome shotgun (WGS) entry which is preliminary data.</text>
</comment>
<dbReference type="SMART" id="SM00355">
    <property type="entry name" value="ZnF_C2H2"/>
    <property type="match status" value="2"/>
</dbReference>